<reference evidence="7 8" key="1">
    <citation type="submission" date="2019-04" db="EMBL/GenBank/DDBJ databases">
        <authorList>
            <person name="Hwang J.C."/>
        </authorList>
    </citation>
    <scope>NUCLEOTIDE SEQUENCE [LARGE SCALE GENOMIC DNA]</scope>
    <source>
        <strain evidence="7 8">IMCC35002</strain>
    </source>
</reference>
<sequence>MSSLLIGLTGGIGSGKTTVANLFAERGIELIDADIIAREVVAPNTPALNAITARFGDEILDNGQLNRAALRQKVFENSEDLKWLNELIHPLVRQTMVAQGQKATSPYALLVIPLLVENQLQSLVERVLVVDIDESQQVKRTASRDNNDETLVKKIMANQASRQQRLDAADDIIDNSANLNQLNQQVERLHQHYLTLATANEPKQSI</sequence>
<protein>
    <recommendedName>
        <fullName evidence="5 6">Dephospho-CoA kinase</fullName>
        <ecNumber evidence="5 6">2.7.1.24</ecNumber>
    </recommendedName>
    <alternativeName>
        <fullName evidence="5">Dephosphocoenzyme A kinase</fullName>
    </alternativeName>
</protein>
<dbReference type="NCBIfam" id="TIGR00152">
    <property type="entry name" value="dephospho-CoA kinase"/>
    <property type="match status" value="1"/>
</dbReference>
<dbReference type="GO" id="GO:0015937">
    <property type="term" value="P:coenzyme A biosynthetic process"/>
    <property type="evidence" value="ECO:0007669"/>
    <property type="project" value="UniProtKB-UniRule"/>
</dbReference>
<dbReference type="Pfam" id="PF01121">
    <property type="entry name" value="CoaE"/>
    <property type="match status" value="1"/>
</dbReference>
<keyword evidence="5" id="KW-0963">Cytoplasm</keyword>
<comment type="caution">
    <text evidence="7">The sequence shown here is derived from an EMBL/GenBank/DDBJ whole genome shotgun (WGS) entry which is preliminary data.</text>
</comment>
<keyword evidence="3 5" id="KW-0067">ATP-binding</keyword>
<proteinExistence type="inferred from homology"/>
<evidence type="ECO:0000256" key="2">
    <source>
        <dbReference type="ARBA" id="ARBA00022741"/>
    </source>
</evidence>
<dbReference type="PROSITE" id="PS51219">
    <property type="entry name" value="DPCK"/>
    <property type="match status" value="1"/>
</dbReference>
<dbReference type="EMBL" id="SWCJ01000011">
    <property type="protein sequence ID" value="TKB53714.1"/>
    <property type="molecule type" value="Genomic_DNA"/>
</dbReference>
<dbReference type="GO" id="GO:0004140">
    <property type="term" value="F:dephospho-CoA kinase activity"/>
    <property type="evidence" value="ECO:0007669"/>
    <property type="project" value="UniProtKB-UniRule"/>
</dbReference>
<comment type="function">
    <text evidence="5">Catalyzes the phosphorylation of the 3'-hydroxyl group of dephosphocoenzyme A to form coenzyme A.</text>
</comment>
<dbReference type="AlphaFoldDB" id="A0A4U1BNU2"/>
<dbReference type="RefSeq" id="WP_136864074.1">
    <property type="nucleotide sequence ID" value="NZ_SWCJ01000011.1"/>
</dbReference>
<dbReference type="Gene3D" id="3.40.50.300">
    <property type="entry name" value="P-loop containing nucleotide triphosphate hydrolases"/>
    <property type="match status" value="1"/>
</dbReference>
<evidence type="ECO:0000313" key="8">
    <source>
        <dbReference type="Proteomes" id="UP000305675"/>
    </source>
</evidence>
<dbReference type="GO" id="GO:0005737">
    <property type="term" value="C:cytoplasm"/>
    <property type="evidence" value="ECO:0007669"/>
    <property type="project" value="UniProtKB-SubCell"/>
</dbReference>
<dbReference type="PANTHER" id="PTHR10695:SF46">
    <property type="entry name" value="BIFUNCTIONAL COENZYME A SYNTHASE-RELATED"/>
    <property type="match status" value="1"/>
</dbReference>
<dbReference type="GO" id="GO:0005524">
    <property type="term" value="F:ATP binding"/>
    <property type="evidence" value="ECO:0007669"/>
    <property type="project" value="UniProtKB-UniRule"/>
</dbReference>
<evidence type="ECO:0000313" key="7">
    <source>
        <dbReference type="EMBL" id="TKB53714.1"/>
    </source>
</evidence>
<dbReference type="PANTHER" id="PTHR10695">
    <property type="entry name" value="DEPHOSPHO-COA KINASE-RELATED"/>
    <property type="match status" value="1"/>
</dbReference>
<dbReference type="SUPFAM" id="SSF52540">
    <property type="entry name" value="P-loop containing nucleoside triphosphate hydrolases"/>
    <property type="match status" value="1"/>
</dbReference>
<dbReference type="CDD" id="cd02022">
    <property type="entry name" value="DPCK"/>
    <property type="match status" value="1"/>
</dbReference>
<comment type="subcellular location">
    <subcellularLocation>
        <location evidence="5">Cytoplasm</location>
    </subcellularLocation>
</comment>
<dbReference type="OrthoDB" id="9812943at2"/>
<accession>A0A4U1BNU2</accession>
<evidence type="ECO:0000256" key="1">
    <source>
        <dbReference type="ARBA" id="ARBA00009018"/>
    </source>
</evidence>
<comment type="catalytic activity">
    <reaction evidence="5">
        <text>3'-dephospho-CoA + ATP = ADP + CoA + H(+)</text>
        <dbReference type="Rhea" id="RHEA:18245"/>
        <dbReference type="ChEBI" id="CHEBI:15378"/>
        <dbReference type="ChEBI" id="CHEBI:30616"/>
        <dbReference type="ChEBI" id="CHEBI:57287"/>
        <dbReference type="ChEBI" id="CHEBI:57328"/>
        <dbReference type="ChEBI" id="CHEBI:456216"/>
        <dbReference type="EC" id="2.7.1.24"/>
    </reaction>
</comment>
<keyword evidence="2 5" id="KW-0547">Nucleotide-binding</keyword>
<evidence type="ECO:0000256" key="6">
    <source>
        <dbReference type="NCBIfam" id="TIGR00152"/>
    </source>
</evidence>
<dbReference type="HAMAP" id="MF_00376">
    <property type="entry name" value="Dephospho_CoA_kinase"/>
    <property type="match status" value="1"/>
</dbReference>
<name>A0A4U1BNU2_9GAMM</name>
<dbReference type="InterPro" id="IPR001977">
    <property type="entry name" value="Depp_CoAkinase"/>
</dbReference>
<keyword evidence="5 7" id="KW-0418">Kinase</keyword>
<comment type="pathway">
    <text evidence="5">Cofactor biosynthesis; coenzyme A biosynthesis; CoA from (R)-pantothenate: step 5/5.</text>
</comment>
<feature type="binding site" evidence="5">
    <location>
        <begin position="13"/>
        <end position="18"/>
    </location>
    <ligand>
        <name>ATP</name>
        <dbReference type="ChEBI" id="CHEBI:30616"/>
    </ligand>
</feature>
<evidence type="ECO:0000256" key="5">
    <source>
        <dbReference type="HAMAP-Rule" id="MF_00376"/>
    </source>
</evidence>
<organism evidence="7 8">
    <name type="scientific">Ferrimonas aestuarii</name>
    <dbReference type="NCBI Taxonomy" id="2569539"/>
    <lineage>
        <taxon>Bacteria</taxon>
        <taxon>Pseudomonadati</taxon>
        <taxon>Pseudomonadota</taxon>
        <taxon>Gammaproteobacteria</taxon>
        <taxon>Alteromonadales</taxon>
        <taxon>Ferrimonadaceae</taxon>
        <taxon>Ferrimonas</taxon>
    </lineage>
</organism>
<keyword evidence="5 7" id="KW-0808">Transferase</keyword>
<dbReference type="InterPro" id="IPR027417">
    <property type="entry name" value="P-loop_NTPase"/>
</dbReference>
<dbReference type="EC" id="2.7.1.24" evidence="5 6"/>
<keyword evidence="4 5" id="KW-0173">Coenzyme A biosynthesis</keyword>
<dbReference type="UniPathway" id="UPA00241">
    <property type="reaction ID" value="UER00356"/>
</dbReference>
<keyword evidence="8" id="KW-1185">Reference proteome</keyword>
<dbReference type="Proteomes" id="UP000305675">
    <property type="component" value="Unassembled WGS sequence"/>
</dbReference>
<evidence type="ECO:0000256" key="4">
    <source>
        <dbReference type="ARBA" id="ARBA00022993"/>
    </source>
</evidence>
<gene>
    <name evidence="5 7" type="primary">coaE</name>
    <name evidence="7" type="ORF">FCL42_14150</name>
</gene>
<evidence type="ECO:0000256" key="3">
    <source>
        <dbReference type="ARBA" id="ARBA00022840"/>
    </source>
</evidence>
<comment type="similarity">
    <text evidence="1 5">Belongs to the CoaE family.</text>
</comment>